<evidence type="ECO:0000256" key="3">
    <source>
        <dbReference type="ARBA" id="ARBA00023145"/>
    </source>
</evidence>
<dbReference type="Pfam" id="PF03418">
    <property type="entry name" value="Peptidase_A25"/>
    <property type="match status" value="1"/>
</dbReference>
<evidence type="ECO:0000256" key="2">
    <source>
        <dbReference type="ARBA" id="ARBA00022801"/>
    </source>
</evidence>
<sequence length="293" mass="30426">MIYRTDLAIEAAELAGTKTPPGVESSEEMRGDAKITRIRVVNEEGASAIGKPVGNYVTIELPPFSEMSEEIDEKLSAVADCLKELLPPEGPVLVAGIGNAETTPDALGPDACSSILATRHIRGEIARAAGLEGLRPVAVLAPGVLGQTGIETGELLAAAVEHIKPAAVIAIDALASRSLSRLGCTVQLADTGISPGSGVGNKRKELSRETLGVPVIAMGVPTVVDAMTLAADLLGEEDADRLLEKVQPDGRAMMVTPREIDMLIDRAAFLCSLAVNTALQPTLTPDDILALVS</sequence>
<dbReference type="RefSeq" id="WP_349219119.1">
    <property type="nucleotide sequence ID" value="NZ_JBBMFD010000008.1"/>
</dbReference>
<dbReference type="NCBIfam" id="TIGR01441">
    <property type="entry name" value="GPR"/>
    <property type="match status" value="1"/>
</dbReference>
<evidence type="ECO:0000313" key="5">
    <source>
        <dbReference type="EMBL" id="MEQ2440511.1"/>
    </source>
</evidence>
<feature type="propeptide" id="PRO_5044925014" evidence="4">
    <location>
        <begin position="1"/>
        <end position="6"/>
    </location>
</feature>
<keyword evidence="6" id="KW-1185">Reference proteome</keyword>
<dbReference type="InterPro" id="IPR005080">
    <property type="entry name" value="Peptidase_A25"/>
</dbReference>
<reference evidence="5 6" key="1">
    <citation type="submission" date="2024-03" db="EMBL/GenBank/DDBJ databases">
        <title>Human intestinal bacterial collection.</title>
        <authorList>
            <person name="Pauvert C."/>
            <person name="Hitch T.C.A."/>
            <person name="Clavel T."/>
        </authorList>
    </citation>
    <scope>NUCLEOTIDE SEQUENCE [LARGE SCALE GENOMIC DNA]</scope>
    <source>
        <strain evidence="5 6">CLA-JM-H44</strain>
    </source>
</reference>
<dbReference type="PIRSF" id="PIRSF019549">
    <property type="entry name" value="Peptidase_A25"/>
    <property type="match status" value="1"/>
</dbReference>
<dbReference type="HAMAP" id="MF_00626">
    <property type="entry name" value="Germination_prot"/>
    <property type="match status" value="1"/>
</dbReference>
<gene>
    <name evidence="4 5" type="primary">gpr</name>
    <name evidence="5" type="ORF">WMO26_06710</name>
</gene>
<keyword evidence="2 4" id="KW-0378">Hydrolase</keyword>
<comment type="function">
    <text evidence="4">Initiates the rapid degradation of small, acid-soluble proteins during spore germination.</text>
</comment>
<dbReference type="GO" id="GO:0016787">
    <property type="term" value="F:hydrolase activity"/>
    <property type="evidence" value="ECO:0007669"/>
    <property type="project" value="UniProtKB-KW"/>
</dbReference>
<feature type="chain" id="PRO_5044925015" description="Germination protease" evidence="4">
    <location>
        <begin position="7"/>
        <end position="293"/>
    </location>
</feature>
<organism evidence="5 6">
    <name type="scientific">Solibaculum intestinale</name>
    <dbReference type="NCBI Taxonomy" id="3133165"/>
    <lineage>
        <taxon>Bacteria</taxon>
        <taxon>Bacillati</taxon>
        <taxon>Bacillota</taxon>
        <taxon>Clostridia</taxon>
        <taxon>Eubacteriales</taxon>
        <taxon>Oscillospiraceae</taxon>
        <taxon>Solibaculum</taxon>
    </lineage>
</organism>
<comment type="similarity">
    <text evidence="4">Belongs to the peptidase A25 family.</text>
</comment>
<evidence type="ECO:0000256" key="1">
    <source>
        <dbReference type="ARBA" id="ARBA00022670"/>
    </source>
</evidence>
<evidence type="ECO:0000313" key="6">
    <source>
        <dbReference type="Proteomes" id="UP001489509"/>
    </source>
</evidence>
<keyword evidence="3 4" id="KW-0865">Zymogen</keyword>
<protein>
    <recommendedName>
        <fullName evidence="4">Germination protease</fullName>
        <ecNumber evidence="4">3.4.24.78</ecNumber>
    </recommendedName>
    <alternativeName>
        <fullName evidence="4">GPR endopeptidase</fullName>
    </alternativeName>
    <alternativeName>
        <fullName evidence="4">Germination proteinase</fullName>
    </alternativeName>
    <alternativeName>
        <fullName evidence="4">Spore protease</fullName>
    </alternativeName>
</protein>
<proteinExistence type="inferred from homology"/>
<dbReference type="Proteomes" id="UP001489509">
    <property type="component" value="Unassembled WGS sequence"/>
</dbReference>
<dbReference type="EMBL" id="JBBMFD010000008">
    <property type="protein sequence ID" value="MEQ2440511.1"/>
    <property type="molecule type" value="Genomic_DNA"/>
</dbReference>
<evidence type="ECO:0000256" key="4">
    <source>
        <dbReference type="HAMAP-Rule" id="MF_00626"/>
    </source>
</evidence>
<keyword evidence="1 4" id="KW-0645">Protease</keyword>
<name>A0ABV1DZM4_9FIRM</name>
<dbReference type="Gene3D" id="3.40.50.1450">
    <property type="entry name" value="HybD-like"/>
    <property type="match status" value="1"/>
</dbReference>
<comment type="PTM">
    <text evidence="4">Autoproteolytically processed. The inactive tetrameric zymogen termed p46 autoprocesses to a smaller form termed p41, which is active only during spore germination.</text>
</comment>
<comment type="caution">
    <text evidence="5">The sequence shown here is derived from an EMBL/GenBank/DDBJ whole genome shotgun (WGS) entry which is preliminary data.</text>
</comment>
<dbReference type="SUPFAM" id="SSF53163">
    <property type="entry name" value="HybD-like"/>
    <property type="match status" value="1"/>
</dbReference>
<dbReference type="EC" id="3.4.24.78" evidence="4"/>
<comment type="subunit">
    <text evidence="4">Homotetramer.</text>
</comment>
<dbReference type="InterPro" id="IPR023430">
    <property type="entry name" value="Pept_HybD-like_dom_sf"/>
</dbReference>
<accession>A0ABV1DZM4</accession>
<comment type="catalytic activity">
    <reaction evidence="4">
        <text>Endopeptidase action with P4 Glu or Asp, P1 preferably Glu &gt; Asp, P1' hydrophobic and P2' Ala.</text>
        <dbReference type="EC" id="3.4.24.78"/>
    </reaction>
</comment>